<dbReference type="InterPro" id="IPR001638">
    <property type="entry name" value="Solute-binding_3/MltF_N"/>
</dbReference>
<proteinExistence type="inferred from homology"/>
<protein>
    <recommendedName>
        <fullName evidence="8">Solute-binding protein family 3/N-terminal domain-containing protein</fullName>
    </recommendedName>
</protein>
<dbReference type="Pfam" id="PF13379">
    <property type="entry name" value="NMT1_2"/>
    <property type="match status" value="1"/>
</dbReference>
<feature type="signal peptide" evidence="7">
    <location>
        <begin position="1"/>
        <end position="22"/>
    </location>
</feature>
<dbReference type="Gene3D" id="3.40.190.10">
    <property type="entry name" value="Periplasmic binding protein-like II"/>
    <property type="match status" value="2"/>
</dbReference>
<dbReference type="SUPFAM" id="SSF53850">
    <property type="entry name" value="Periplasmic binding protein-like II"/>
    <property type="match status" value="1"/>
</dbReference>
<dbReference type="EMBL" id="LWBR01000005">
    <property type="protein sequence ID" value="KZN97804.1"/>
    <property type="molecule type" value="Genomic_DNA"/>
</dbReference>
<dbReference type="SMART" id="SM00062">
    <property type="entry name" value="PBPb"/>
    <property type="match status" value="1"/>
</dbReference>
<evidence type="ECO:0000259" key="8">
    <source>
        <dbReference type="SMART" id="SM00062"/>
    </source>
</evidence>
<dbReference type="PROSITE" id="PS51257">
    <property type="entry name" value="PROKAR_LIPOPROTEIN"/>
    <property type="match status" value="1"/>
</dbReference>
<comment type="subcellular location">
    <subcellularLocation>
        <location evidence="1">Periplasm</location>
    </subcellularLocation>
</comment>
<evidence type="ECO:0000256" key="7">
    <source>
        <dbReference type="SAM" id="SignalP"/>
    </source>
</evidence>
<evidence type="ECO:0000256" key="4">
    <source>
        <dbReference type="ARBA" id="ARBA00023139"/>
    </source>
</evidence>
<evidence type="ECO:0000256" key="3">
    <source>
        <dbReference type="ARBA" id="ARBA00022729"/>
    </source>
</evidence>
<keyword evidence="3 7" id="KW-0732">Signal</keyword>
<evidence type="ECO:0000256" key="6">
    <source>
        <dbReference type="SAM" id="MobiDB-lite"/>
    </source>
</evidence>
<evidence type="ECO:0000256" key="1">
    <source>
        <dbReference type="ARBA" id="ARBA00004418"/>
    </source>
</evidence>
<evidence type="ECO:0000313" key="9">
    <source>
        <dbReference type="EMBL" id="KZN97804.1"/>
    </source>
</evidence>
<dbReference type="STRING" id="33936.AZI98_01270"/>
<evidence type="ECO:0000256" key="5">
    <source>
        <dbReference type="ARBA" id="ARBA00023288"/>
    </source>
</evidence>
<dbReference type="PANTHER" id="PTHR30024:SF47">
    <property type="entry name" value="TAURINE-BINDING PERIPLASMIC PROTEIN"/>
    <property type="match status" value="1"/>
</dbReference>
<feature type="domain" description="Solute-binding protein family 3/N-terminal" evidence="8">
    <location>
        <begin position="52"/>
        <end position="272"/>
    </location>
</feature>
<sequence>MKKRNWLIGIGLSAILVLSACGGKETANEAASKQNASSSEKAEEKDNEKTYELKVGYGSIYGAPLADIAIDQGFFEEENLKVEMVPFQSSADGLNALQAGKIDIGLTFGSTAPLNFIAQGSNFELIGGHMEGGHPIVVKEEHKDEYKTLQDFKGKTIGSIPLHTNDVYFKSELQKAGIDIHKDVKFVEFKTLSAILEAVKTGKIDVGVSGTAHLTKTLKLGLAPILWINDLDKNAACCRVTVRGEISDDQAIAYKKFMKALIKAERVKLESPEKNLEASLDRFKNLPKEQINEIVNEPHLINSADPNKKETLEVWERMIKIGYVKEEDAKKIDVNSHLNLTFYEQALDELIKENPNDEYYKKVLERFKKQNL</sequence>
<comment type="similarity">
    <text evidence="2">Belongs to the bacterial solute-binding protein SsuA/TauA family.</text>
</comment>
<dbReference type="Proteomes" id="UP000076476">
    <property type="component" value="Unassembled WGS sequence"/>
</dbReference>
<dbReference type="RefSeq" id="WP_063386484.1">
    <property type="nucleotide sequence ID" value="NZ_LWBR01000005.1"/>
</dbReference>
<keyword evidence="4" id="KW-0564">Palmitate</keyword>
<dbReference type="PANTHER" id="PTHR30024">
    <property type="entry name" value="ALIPHATIC SULFONATES-BINDING PROTEIN-RELATED"/>
    <property type="match status" value="1"/>
</dbReference>
<name>A0A165Z3V7_9BACI</name>
<dbReference type="AlphaFoldDB" id="A0A165Z3V7"/>
<feature type="chain" id="PRO_5038639834" description="Solute-binding protein family 3/N-terminal domain-containing protein" evidence="7">
    <location>
        <begin position="23"/>
        <end position="372"/>
    </location>
</feature>
<dbReference type="OrthoDB" id="9815602at2"/>
<keyword evidence="10" id="KW-1185">Reference proteome</keyword>
<organism evidence="9 10">
    <name type="scientific">Aeribacillus pallidus</name>
    <dbReference type="NCBI Taxonomy" id="33936"/>
    <lineage>
        <taxon>Bacteria</taxon>
        <taxon>Bacillati</taxon>
        <taxon>Bacillota</taxon>
        <taxon>Bacilli</taxon>
        <taxon>Bacillales</taxon>
        <taxon>Bacillaceae</taxon>
        <taxon>Aeribacillus</taxon>
    </lineage>
</organism>
<comment type="caution">
    <text evidence="9">The sequence shown here is derived from an EMBL/GenBank/DDBJ whole genome shotgun (WGS) entry which is preliminary data.</text>
</comment>
<gene>
    <name evidence="9" type="ORF">AZI98_01270</name>
</gene>
<evidence type="ECO:0000256" key="2">
    <source>
        <dbReference type="ARBA" id="ARBA00010742"/>
    </source>
</evidence>
<dbReference type="GO" id="GO:0042597">
    <property type="term" value="C:periplasmic space"/>
    <property type="evidence" value="ECO:0007669"/>
    <property type="project" value="UniProtKB-SubCell"/>
</dbReference>
<feature type="compositionally biased region" description="Polar residues" evidence="6">
    <location>
        <begin position="29"/>
        <end position="39"/>
    </location>
</feature>
<keyword evidence="5" id="KW-0449">Lipoprotein</keyword>
<accession>A0A165Z3V7</accession>
<feature type="region of interest" description="Disordered" evidence="6">
    <location>
        <begin position="28"/>
        <end position="48"/>
    </location>
</feature>
<evidence type="ECO:0000313" key="10">
    <source>
        <dbReference type="Proteomes" id="UP000076476"/>
    </source>
</evidence>
<reference evidence="9 10" key="1">
    <citation type="submission" date="2016-04" db="EMBL/GenBank/DDBJ databases">
        <title>Draft genome sequence of Aeribacillus pallidus 8m3 from petroleum reservoir.</title>
        <authorList>
            <person name="Poltaraus A.B."/>
            <person name="Nazina T.N."/>
            <person name="Tourova T.P."/>
            <person name="Malakho S.M."/>
            <person name="Korshunova A.V."/>
            <person name="Sokolova D.S."/>
        </authorList>
    </citation>
    <scope>NUCLEOTIDE SEQUENCE [LARGE SCALE GENOMIC DNA]</scope>
    <source>
        <strain evidence="9 10">8m3</strain>
    </source>
</reference>